<gene>
    <name evidence="2" type="ORF">O181_133323</name>
</gene>
<protein>
    <submittedName>
        <fullName evidence="2">Uncharacterized protein</fullName>
    </submittedName>
</protein>
<comment type="caution">
    <text evidence="2">The sequence shown here is derived from an EMBL/GenBank/DDBJ whole genome shotgun (WGS) entry which is preliminary data.</text>
</comment>
<dbReference type="Proteomes" id="UP000765509">
    <property type="component" value="Unassembled WGS sequence"/>
</dbReference>
<dbReference type="AlphaFoldDB" id="A0A9Q3L433"/>
<accession>A0A9Q3L433</accession>
<keyword evidence="3" id="KW-1185">Reference proteome</keyword>
<reference evidence="2" key="1">
    <citation type="submission" date="2021-03" db="EMBL/GenBank/DDBJ databases">
        <title>Draft genome sequence of rust myrtle Austropuccinia psidii MF-1, a brazilian biotype.</title>
        <authorList>
            <person name="Quecine M.C."/>
            <person name="Pachon D.M.R."/>
            <person name="Bonatelli M.L."/>
            <person name="Correr F.H."/>
            <person name="Franceschini L.M."/>
            <person name="Leite T.F."/>
            <person name="Margarido G.R.A."/>
            <person name="Almeida C.A."/>
            <person name="Ferrarezi J.A."/>
            <person name="Labate C.A."/>
        </authorList>
    </citation>
    <scope>NUCLEOTIDE SEQUENCE</scope>
    <source>
        <strain evidence="2">MF-1</strain>
    </source>
</reference>
<proteinExistence type="predicted"/>
<feature type="compositionally biased region" description="Basic residues" evidence="1">
    <location>
        <begin position="116"/>
        <end position="147"/>
    </location>
</feature>
<dbReference type="EMBL" id="AVOT02155573">
    <property type="protein sequence ID" value="MBW0593608.1"/>
    <property type="molecule type" value="Genomic_DNA"/>
</dbReference>
<sequence length="147" mass="17122">MDPALQPNKLPKDLLQWSMGNKMHNMASHWEKPVVSFQNICLREIPFKELVEITRGWNPNRQFKLLEEREANIWENQTIIQDIEEHSLTPSGSQRIVNQPSSLVASHHSGNSRSVAKGHHYSQSKIVSRRRRGQRGKNKTPFNQRHK</sequence>
<evidence type="ECO:0000313" key="3">
    <source>
        <dbReference type="Proteomes" id="UP000765509"/>
    </source>
</evidence>
<organism evidence="2 3">
    <name type="scientific">Austropuccinia psidii MF-1</name>
    <dbReference type="NCBI Taxonomy" id="1389203"/>
    <lineage>
        <taxon>Eukaryota</taxon>
        <taxon>Fungi</taxon>
        <taxon>Dikarya</taxon>
        <taxon>Basidiomycota</taxon>
        <taxon>Pucciniomycotina</taxon>
        <taxon>Pucciniomycetes</taxon>
        <taxon>Pucciniales</taxon>
        <taxon>Sphaerophragmiaceae</taxon>
        <taxon>Austropuccinia</taxon>
    </lineage>
</organism>
<feature type="region of interest" description="Disordered" evidence="1">
    <location>
        <begin position="86"/>
        <end position="147"/>
    </location>
</feature>
<evidence type="ECO:0000256" key="1">
    <source>
        <dbReference type="SAM" id="MobiDB-lite"/>
    </source>
</evidence>
<feature type="compositionally biased region" description="Polar residues" evidence="1">
    <location>
        <begin position="88"/>
        <end position="114"/>
    </location>
</feature>
<name>A0A9Q3L433_9BASI</name>
<evidence type="ECO:0000313" key="2">
    <source>
        <dbReference type="EMBL" id="MBW0593608.1"/>
    </source>
</evidence>